<dbReference type="Proteomes" id="UP000646827">
    <property type="component" value="Unassembled WGS sequence"/>
</dbReference>
<keyword evidence="1" id="KW-0472">Membrane</keyword>
<keyword evidence="1" id="KW-1133">Transmembrane helix</keyword>
<feature type="transmembrane region" description="Helical" evidence="1">
    <location>
        <begin position="160"/>
        <end position="183"/>
    </location>
</feature>
<dbReference type="OrthoDB" id="2278929at2759"/>
<evidence type="ECO:0000256" key="1">
    <source>
        <dbReference type="SAM" id="Phobius"/>
    </source>
</evidence>
<keyword evidence="1" id="KW-0812">Transmembrane</keyword>
<dbReference type="AlphaFoldDB" id="A0A8H7VLP9"/>
<evidence type="ECO:0000313" key="2">
    <source>
        <dbReference type="EMBL" id="KAG2219219.1"/>
    </source>
</evidence>
<proteinExistence type="predicted"/>
<organism evidence="2 3">
    <name type="scientific">Circinella minor</name>
    <dbReference type="NCBI Taxonomy" id="1195481"/>
    <lineage>
        <taxon>Eukaryota</taxon>
        <taxon>Fungi</taxon>
        <taxon>Fungi incertae sedis</taxon>
        <taxon>Mucoromycota</taxon>
        <taxon>Mucoromycotina</taxon>
        <taxon>Mucoromycetes</taxon>
        <taxon>Mucorales</taxon>
        <taxon>Lichtheimiaceae</taxon>
        <taxon>Circinella</taxon>
    </lineage>
</organism>
<sequence length="400" mass="45561">YILLLSHVERPCYDRGNGSPFCSPIPSDTWYNGSYYQFVWNYNYPFYVSSEYINLFLYYKENYAFQPIRNWTNMHRAEGQLAVQVDDSWFPNILESESKQNKTWSLYGLYLPAGIDPSKELSNPESQYPRPFNFSVVQPAYLSNHPVSHPGEIDNGLPGWAVAVITLGALTITAFAIAACILARRHKRHRQKLLSTDEHNMIDSSLIKDIPSSPTALGGNPGTTMQQHYMKHQSVMTTAETGSSIYSTTPMIDRHNNNNINYNNQSNITIGEPRLSNQYYHYNSSRRSSSGILIPPPILPASDRVTNGLISRSSNSFDHDSTMTTSTSRRLADSTFMWMVDQSVDHEQNDDEQRRRRLGEALLAQQLSEEEGASVKHAERRPITVQSILDQERHAVLEER</sequence>
<comment type="caution">
    <text evidence="2">The sequence shown here is derived from an EMBL/GenBank/DDBJ whole genome shotgun (WGS) entry which is preliminary data.</text>
</comment>
<keyword evidence="3" id="KW-1185">Reference proteome</keyword>
<name>A0A8H7VLP9_9FUNG</name>
<dbReference type="EMBL" id="JAEPRB010000189">
    <property type="protein sequence ID" value="KAG2219219.1"/>
    <property type="molecule type" value="Genomic_DNA"/>
</dbReference>
<evidence type="ECO:0000313" key="3">
    <source>
        <dbReference type="Proteomes" id="UP000646827"/>
    </source>
</evidence>
<gene>
    <name evidence="2" type="ORF">INT45_004579</name>
</gene>
<feature type="non-terminal residue" evidence="2">
    <location>
        <position position="1"/>
    </location>
</feature>
<accession>A0A8H7VLP9</accession>
<protein>
    <submittedName>
        <fullName evidence="2">Uncharacterized protein</fullName>
    </submittedName>
</protein>
<reference evidence="2 3" key="1">
    <citation type="submission" date="2020-12" db="EMBL/GenBank/DDBJ databases">
        <title>Metabolic potential, ecology and presence of endohyphal bacteria is reflected in genomic diversity of Mucoromycotina.</title>
        <authorList>
            <person name="Muszewska A."/>
            <person name="Okrasinska A."/>
            <person name="Steczkiewicz K."/>
            <person name="Drgas O."/>
            <person name="Orlowska M."/>
            <person name="Perlinska-Lenart U."/>
            <person name="Aleksandrzak-Piekarczyk T."/>
            <person name="Szatraj K."/>
            <person name="Zielenkiewicz U."/>
            <person name="Pilsyk S."/>
            <person name="Malc E."/>
            <person name="Mieczkowski P."/>
            <person name="Kruszewska J.S."/>
            <person name="Biernat P."/>
            <person name="Pawlowska J."/>
        </authorList>
    </citation>
    <scope>NUCLEOTIDE SEQUENCE [LARGE SCALE GENOMIC DNA]</scope>
    <source>
        <strain evidence="2 3">CBS 142.35</strain>
    </source>
</reference>